<gene>
    <name evidence="1" type="ORF">QSP1433_LOCUS11437</name>
</gene>
<name>A0A7S2WK38_9STRA</name>
<evidence type="ECO:0008006" key="2">
    <source>
        <dbReference type="Google" id="ProtNLM"/>
    </source>
</evidence>
<accession>A0A7S2WK38</accession>
<dbReference type="InterPro" id="IPR029032">
    <property type="entry name" value="AhpD-like"/>
</dbReference>
<dbReference type="EMBL" id="HBHK01017987">
    <property type="protein sequence ID" value="CAD9692674.1"/>
    <property type="molecule type" value="Transcribed_RNA"/>
</dbReference>
<dbReference type="AlphaFoldDB" id="A0A7S2WK38"/>
<evidence type="ECO:0000313" key="1">
    <source>
        <dbReference type="EMBL" id="CAD9692674.1"/>
    </source>
</evidence>
<sequence length="177" mass="20117">MAEAPRTARFKGPEVLDQAQQEIVDEIAKTRPGTGLRGPFMPWLANPELANVCQRLGRICRYETSFEPRHSEIIILAVARHHKSQVEWNIHVEEARRFGVEERLIQSIEKGSLEGITGKDLTVVKFARELLETSRVCDDMYQDMKATFSDKHAVEAVSIVGYYSFVAHTLNVFEVES</sequence>
<dbReference type="Gene3D" id="1.20.1290.10">
    <property type="entry name" value="AhpD-like"/>
    <property type="match status" value="1"/>
</dbReference>
<proteinExistence type="predicted"/>
<dbReference type="PANTHER" id="PTHR34846">
    <property type="entry name" value="4-CARBOXYMUCONOLACTONE DECARBOXYLASE FAMILY PROTEIN (AFU_ORTHOLOGUE AFUA_6G11590)"/>
    <property type="match status" value="1"/>
</dbReference>
<dbReference type="SUPFAM" id="SSF69118">
    <property type="entry name" value="AhpD-like"/>
    <property type="match status" value="1"/>
</dbReference>
<reference evidence="1" key="1">
    <citation type="submission" date="2021-01" db="EMBL/GenBank/DDBJ databases">
        <authorList>
            <person name="Corre E."/>
            <person name="Pelletier E."/>
            <person name="Niang G."/>
            <person name="Scheremetjew M."/>
            <person name="Finn R."/>
            <person name="Kale V."/>
            <person name="Holt S."/>
            <person name="Cochrane G."/>
            <person name="Meng A."/>
            <person name="Brown T."/>
            <person name="Cohen L."/>
        </authorList>
    </citation>
    <scope>NUCLEOTIDE SEQUENCE</scope>
    <source>
        <strain evidence="1">NY070348D</strain>
    </source>
</reference>
<organism evidence="1">
    <name type="scientific">Mucochytrium quahogii</name>
    <dbReference type="NCBI Taxonomy" id="96639"/>
    <lineage>
        <taxon>Eukaryota</taxon>
        <taxon>Sar</taxon>
        <taxon>Stramenopiles</taxon>
        <taxon>Bigyra</taxon>
        <taxon>Labyrinthulomycetes</taxon>
        <taxon>Thraustochytrida</taxon>
        <taxon>Thraustochytriidae</taxon>
        <taxon>Mucochytrium</taxon>
    </lineage>
</organism>
<protein>
    <recommendedName>
        <fullName evidence="2">Carboxymuconolactone decarboxylase-like domain-containing protein</fullName>
    </recommendedName>
</protein>
<dbReference type="PANTHER" id="PTHR34846:SF5">
    <property type="entry name" value="CARBOXYMUCONOLACTONE DECARBOXYLASE-LIKE DOMAIN-CONTAINING PROTEIN"/>
    <property type="match status" value="1"/>
</dbReference>